<dbReference type="Proteomes" id="UP001589865">
    <property type="component" value="Unassembled WGS sequence"/>
</dbReference>
<gene>
    <name evidence="2" type="ORF">ACFFGY_15725</name>
</gene>
<protein>
    <submittedName>
        <fullName evidence="2">Transposase</fullName>
    </submittedName>
</protein>
<dbReference type="PANTHER" id="PTHR46637">
    <property type="entry name" value="TIS1421-TRANSPOSASE PROTEIN A"/>
    <property type="match status" value="1"/>
</dbReference>
<comment type="caution">
    <text evidence="2">The sequence shown here is derived from an EMBL/GenBank/DDBJ whole genome shotgun (WGS) entry which is preliminary data.</text>
</comment>
<dbReference type="PANTHER" id="PTHR46637:SF1">
    <property type="entry name" value="BLL5188 PROTEIN"/>
    <property type="match status" value="1"/>
</dbReference>
<evidence type="ECO:0000313" key="2">
    <source>
        <dbReference type="EMBL" id="MFC0409702.1"/>
    </source>
</evidence>
<feature type="domain" description="Insertion element IS402-like" evidence="1">
    <location>
        <begin position="22"/>
        <end position="93"/>
    </location>
</feature>
<dbReference type="RefSeq" id="WP_377045448.1">
    <property type="nucleotide sequence ID" value="NZ_JBHLUN010000010.1"/>
</dbReference>
<name>A0ABV6JVG6_9PROT</name>
<evidence type="ECO:0000259" key="1">
    <source>
        <dbReference type="Pfam" id="PF13340"/>
    </source>
</evidence>
<sequence length="207" mass="23586">MPHAALSSTPSRLTPSTPWTPLSDDAWAALLPYVLPRSGPGRPIRDLRARMDAIFHLASTTDPWRALPAEYGKAQTVSRYFRRLTHAGLWQRLLHALSGDSLAPNHPLRAIEYLICRACRRAYRLIGLPLVLLVRRLGLSTALPGPPWMLPDPDLSQTLLRCRNRWFRRPAKRGTLTRWRQGLRAFQAVLRTSLGRRVRLSLRHGWA</sequence>
<organism evidence="2 3">
    <name type="scientific">Roseomonas elaeocarpi</name>
    <dbReference type="NCBI Taxonomy" id="907779"/>
    <lineage>
        <taxon>Bacteria</taxon>
        <taxon>Pseudomonadati</taxon>
        <taxon>Pseudomonadota</taxon>
        <taxon>Alphaproteobacteria</taxon>
        <taxon>Acetobacterales</taxon>
        <taxon>Roseomonadaceae</taxon>
        <taxon>Roseomonas</taxon>
    </lineage>
</organism>
<dbReference type="Pfam" id="PF13340">
    <property type="entry name" value="DUF4096"/>
    <property type="match status" value="1"/>
</dbReference>
<reference evidence="2 3" key="1">
    <citation type="submission" date="2024-09" db="EMBL/GenBank/DDBJ databases">
        <authorList>
            <person name="Sun Q."/>
            <person name="Mori K."/>
        </authorList>
    </citation>
    <scope>NUCLEOTIDE SEQUENCE [LARGE SCALE GENOMIC DNA]</scope>
    <source>
        <strain evidence="2 3">TBRC 5777</strain>
    </source>
</reference>
<keyword evidence="3" id="KW-1185">Reference proteome</keyword>
<dbReference type="EMBL" id="JBHLUN010000010">
    <property type="protein sequence ID" value="MFC0409702.1"/>
    <property type="molecule type" value="Genomic_DNA"/>
</dbReference>
<dbReference type="InterPro" id="IPR025161">
    <property type="entry name" value="IS402-like_dom"/>
</dbReference>
<accession>A0ABV6JVG6</accession>
<dbReference type="InterPro" id="IPR052909">
    <property type="entry name" value="Transposase_6_like"/>
</dbReference>
<proteinExistence type="predicted"/>
<evidence type="ECO:0000313" key="3">
    <source>
        <dbReference type="Proteomes" id="UP001589865"/>
    </source>
</evidence>